<keyword evidence="3" id="KW-1185">Reference proteome</keyword>
<gene>
    <name evidence="2" type="ORF">N7460_014072</name>
</gene>
<reference evidence="2" key="1">
    <citation type="journal article" date="2023" name="IMA Fungus">
        <title>Comparative genomic study of the Penicillium genus elucidates a diverse pangenome and 15 lateral gene transfer events.</title>
        <authorList>
            <person name="Petersen C."/>
            <person name="Sorensen T."/>
            <person name="Nielsen M.R."/>
            <person name="Sondergaard T.E."/>
            <person name="Sorensen J.L."/>
            <person name="Fitzpatrick D.A."/>
            <person name="Frisvad J.C."/>
            <person name="Nielsen K.L."/>
        </authorList>
    </citation>
    <scope>NUCLEOTIDE SEQUENCE</scope>
    <source>
        <strain evidence="2">IBT 15450</strain>
    </source>
</reference>
<proteinExistence type="predicted"/>
<dbReference type="GO" id="GO:0006396">
    <property type="term" value="P:RNA processing"/>
    <property type="evidence" value="ECO:0007669"/>
    <property type="project" value="InterPro"/>
</dbReference>
<dbReference type="InterPro" id="IPR000999">
    <property type="entry name" value="RNase_III_dom"/>
</dbReference>
<accession>A0AAD6N219</accession>
<dbReference type="PROSITE" id="PS50142">
    <property type="entry name" value="RNASE_3_2"/>
    <property type="match status" value="1"/>
</dbReference>
<dbReference type="Gene3D" id="1.10.1520.10">
    <property type="entry name" value="Ribonuclease III domain"/>
    <property type="match status" value="1"/>
</dbReference>
<reference evidence="2" key="2">
    <citation type="submission" date="2023-01" db="EMBL/GenBank/DDBJ databases">
        <authorList>
            <person name="Petersen C."/>
        </authorList>
    </citation>
    <scope>NUCLEOTIDE SEQUENCE</scope>
    <source>
        <strain evidence="2">IBT 15450</strain>
    </source>
</reference>
<evidence type="ECO:0000313" key="2">
    <source>
        <dbReference type="EMBL" id="KAJ6022328.1"/>
    </source>
</evidence>
<comment type="caution">
    <text evidence="2">The sequence shown here is derived from an EMBL/GenBank/DDBJ whole genome shotgun (WGS) entry which is preliminary data.</text>
</comment>
<dbReference type="InterPro" id="IPR036389">
    <property type="entry name" value="RNase_III_sf"/>
</dbReference>
<protein>
    <recommendedName>
        <fullName evidence="1">RNase III domain-containing protein</fullName>
    </recommendedName>
</protein>
<feature type="domain" description="RNase III" evidence="1">
    <location>
        <begin position="1"/>
        <end position="125"/>
    </location>
</feature>
<organism evidence="2 3">
    <name type="scientific">Penicillium canescens</name>
    <dbReference type="NCBI Taxonomy" id="5083"/>
    <lineage>
        <taxon>Eukaryota</taxon>
        <taxon>Fungi</taxon>
        <taxon>Dikarya</taxon>
        <taxon>Ascomycota</taxon>
        <taxon>Pezizomycotina</taxon>
        <taxon>Eurotiomycetes</taxon>
        <taxon>Eurotiomycetidae</taxon>
        <taxon>Eurotiales</taxon>
        <taxon>Aspergillaceae</taxon>
        <taxon>Penicillium</taxon>
    </lineage>
</organism>
<dbReference type="AlphaFoldDB" id="A0AAD6N219"/>
<dbReference type="CDD" id="cd00593">
    <property type="entry name" value="RIBOc"/>
    <property type="match status" value="1"/>
</dbReference>
<dbReference type="Pfam" id="PF00636">
    <property type="entry name" value="Ribonuclease_3"/>
    <property type="match status" value="1"/>
</dbReference>
<evidence type="ECO:0000259" key="1">
    <source>
        <dbReference type="PROSITE" id="PS50142"/>
    </source>
</evidence>
<name>A0AAD6N219_PENCN</name>
<dbReference type="SUPFAM" id="SSF69065">
    <property type="entry name" value="RNase III domain-like"/>
    <property type="match status" value="1"/>
</dbReference>
<evidence type="ECO:0000313" key="3">
    <source>
        <dbReference type="Proteomes" id="UP001219568"/>
    </source>
</evidence>
<dbReference type="GO" id="GO:0004525">
    <property type="term" value="F:ribonuclease III activity"/>
    <property type="evidence" value="ECO:0007669"/>
    <property type="project" value="InterPro"/>
</dbReference>
<dbReference type="Proteomes" id="UP001219568">
    <property type="component" value="Unassembled WGS sequence"/>
</dbReference>
<sequence length="137" mass="15177">MEELQDRLGYHFKSIPLLEEALHPADTRPLQGNKRLALVGDSVLSTSLLDEWYDSGDTIGTLNYTENGDHILRKNACNKHLSCKGEAFELDDFITGQPAQKGEITNGTRATTVEAILGAVWIDSGMKIYAVDVPMIW</sequence>
<dbReference type="EMBL" id="JAQJZL010000017">
    <property type="protein sequence ID" value="KAJ6022328.1"/>
    <property type="molecule type" value="Genomic_DNA"/>
</dbReference>